<dbReference type="PROSITE" id="PS00584">
    <property type="entry name" value="PFKB_KINASES_2"/>
    <property type="match status" value="1"/>
</dbReference>
<keyword evidence="2" id="KW-0808">Transferase</keyword>
<evidence type="ECO:0000313" key="6">
    <source>
        <dbReference type="Proteomes" id="UP001221506"/>
    </source>
</evidence>
<accession>A0ABD7WM63</accession>
<dbReference type="InterPro" id="IPR050306">
    <property type="entry name" value="PfkB_Carbo_kinase"/>
</dbReference>
<evidence type="ECO:0000313" key="5">
    <source>
        <dbReference type="EMBL" id="WDY40869.1"/>
    </source>
</evidence>
<sequence length="327" mass="35246">MPETIFNLGFTMPNTTKPSVVAVGELLWDMLPDGRKPGGAPANFIYHVAQNGVQGTAVTAVGNDDLGRDLVSILADNGVNVAAQVNDYPTGVTAVRLDDNGIPEYDVVKGVAWDHIEFTDNVRALVRAADAICYGTIAAREAWGTRDTIYQMIDAARPDAIRLFDINIRSGFVNKEVITRFLEGATVLKINDEELPIVANLFGLDSPGKDIRSQQRAMRTLCEMFNLDVAILTAGDAYSIVMGHDEISILPTPQVEVADTVGAGDSFSGAFLAYLLRGFAIPAAHRRAVDVSAFVCSQSGAWPRYPQELREQQPHGLSSIGSGNPLQ</sequence>
<evidence type="ECO:0000256" key="1">
    <source>
        <dbReference type="ARBA" id="ARBA00010688"/>
    </source>
</evidence>
<dbReference type="Pfam" id="PF00294">
    <property type="entry name" value="PfkB"/>
    <property type="match status" value="1"/>
</dbReference>
<dbReference type="GO" id="GO:0016301">
    <property type="term" value="F:kinase activity"/>
    <property type="evidence" value="ECO:0007669"/>
    <property type="project" value="UniProtKB-KW"/>
</dbReference>
<comment type="similarity">
    <text evidence="1">Belongs to the carbohydrate kinase PfkB family.</text>
</comment>
<proteinExistence type="inferred from homology"/>
<evidence type="ECO:0000256" key="2">
    <source>
        <dbReference type="ARBA" id="ARBA00022679"/>
    </source>
</evidence>
<dbReference type="Proteomes" id="UP001221506">
    <property type="component" value="Chromosome"/>
</dbReference>
<evidence type="ECO:0000259" key="4">
    <source>
        <dbReference type="Pfam" id="PF00294"/>
    </source>
</evidence>
<dbReference type="PANTHER" id="PTHR43085">
    <property type="entry name" value="HEXOKINASE FAMILY MEMBER"/>
    <property type="match status" value="1"/>
</dbReference>
<keyword evidence="3 5" id="KW-0418">Kinase</keyword>
<dbReference type="CDD" id="cd01167">
    <property type="entry name" value="bac_FRK"/>
    <property type="match status" value="1"/>
</dbReference>
<feature type="domain" description="Carbohydrate kinase PfkB" evidence="4">
    <location>
        <begin position="36"/>
        <end position="301"/>
    </location>
</feature>
<dbReference type="InterPro" id="IPR002173">
    <property type="entry name" value="Carboh/pur_kinase_PfkB_CS"/>
</dbReference>
<dbReference type="PANTHER" id="PTHR43085:SF57">
    <property type="entry name" value="CARBOHYDRATE KINASE PFKB DOMAIN-CONTAINING PROTEIN"/>
    <property type="match status" value="1"/>
</dbReference>
<dbReference type="RefSeq" id="WP_229033736.1">
    <property type="nucleotide sequence ID" value="NZ_CP118598.1"/>
</dbReference>
<dbReference type="Gene3D" id="3.40.1190.20">
    <property type="match status" value="1"/>
</dbReference>
<reference evidence="5 6" key="1">
    <citation type="submission" date="2023-02" db="EMBL/GenBank/DDBJ databases">
        <authorList>
            <person name="Pan L."/>
        </authorList>
    </citation>
    <scope>NUCLEOTIDE SEQUENCE [LARGE SCALE GENOMIC DNA]</scope>
    <source>
        <strain evidence="5 6">F2</strain>
    </source>
</reference>
<dbReference type="AlphaFoldDB" id="A0ABD7WM63"/>
<dbReference type="InterPro" id="IPR029056">
    <property type="entry name" value="Ribokinase-like"/>
</dbReference>
<organism evidence="5 6">
    <name type="scientific">Bifidobacterium longum subsp. longum</name>
    <dbReference type="NCBI Taxonomy" id="1679"/>
    <lineage>
        <taxon>Bacteria</taxon>
        <taxon>Bacillati</taxon>
        <taxon>Actinomycetota</taxon>
        <taxon>Actinomycetes</taxon>
        <taxon>Bifidobacteriales</taxon>
        <taxon>Bifidobacteriaceae</taxon>
        <taxon>Bifidobacterium</taxon>
    </lineage>
</organism>
<dbReference type="SUPFAM" id="SSF53613">
    <property type="entry name" value="Ribokinase-like"/>
    <property type="match status" value="1"/>
</dbReference>
<dbReference type="InterPro" id="IPR011611">
    <property type="entry name" value="PfkB_dom"/>
</dbReference>
<evidence type="ECO:0000256" key="3">
    <source>
        <dbReference type="ARBA" id="ARBA00022777"/>
    </source>
</evidence>
<name>A0ABD7WM63_BIFLL</name>
<gene>
    <name evidence="5" type="ORF">PWA56_03295</name>
</gene>
<protein>
    <submittedName>
        <fullName evidence="5">Carbohydrate kinase</fullName>
    </submittedName>
</protein>
<dbReference type="EMBL" id="CP118598">
    <property type="protein sequence ID" value="WDY40869.1"/>
    <property type="molecule type" value="Genomic_DNA"/>
</dbReference>